<reference evidence="3" key="1">
    <citation type="submission" date="2021-03" db="EMBL/GenBank/DDBJ databases">
        <authorList>
            <person name="Bekaert M."/>
        </authorList>
    </citation>
    <scope>NUCLEOTIDE SEQUENCE</scope>
</reference>
<organism evidence="3 4">
    <name type="scientific">Mytilus edulis</name>
    <name type="common">Blue mussel</name>
    <dbReference type="NCBI Taxonomy" id="6550"/>
    <lineage>
        <taxon>Eukaryota</taxon>
        <taxon>Metazoa</taxon>
        <taxon>Spiralia</taxon>
        <taxon>Lophotrochozoa</taxon>
        <taxon>Mollusca</taxon>
        <taxon>Bivalvia</taxon>
        <taxon>Autobranchia</taxon>
        <taxon>Pteriomorphia</taxon>
        <taxon>Mytilida</taxon>
        <taxon>Mytiloidea</taxon>
        <taxon>Mytilidae</taxon>
        <taxon>Mytilinae</taxon>
        <taxon>Mytilus</taxon>
    </lineage>
</organism>
<gene>
    <name evidence="3" type="ORF">MEDL_34038</name>
</gene>
<dbReference type="EMBL" id="CAJPWZ010001665">
    <property type="protein sequence ID" value="CAG2220577.1"/>
    <property type="molecule type" value="Genomic_DNA"/>
</dbReference>
<protein>
    <submittedName>
        <fullName evidence="3">COLEC12</fullName>
    </submittedName>
</protein>
<keyword evidence="4" id="KW-1185">Reference proteome</keyword>
<proteinExistence type="predicted"/>
<dbReference type="PROSITE" id="PS50041">
    <property type="entry name" value="C_TYPE_LECTIN_2"/>
    <property type="match status" value="1"/>
</dbReference>
<accession>A0A8S3SK39</accession>
<dbReference type="InterPro" id="IPR016186">
    <property type="entry name" value="C-type_lectin-like/link_sf"/>
</dbReference>
<feature type="chain" id="PRO_5035936327" evidence="1">
    <location>
        <begin position="19"/>
        <end position="152"/>
    </location>
</feature>
<dbReference type="InterPro" id="IPR016187">
    <property type="entry name" value="CTDL_fold"/>
</dbReference>
<dbReference type="InterPro" id="IPR001304">
    <property type="entry name" value="C-type_lectin-like"/>
</dbReference>
<evidence type="ECO:0000313" key="4">
    <source>
        <dbReference type="Proteomes" id="UP000683360"/>
    </source>
</evidence>
<dbReference type="AlphaFoldDB" id="A0A8S3SK39"/>
<feature type="signal peptide" evidence="1">
    <location>
        <begin position="1"/>
        <end position="18"/>
    </location>
</feature>
<sequence>MYQALGVMILFGPILVSGKVTCSGQDWLLFGEMCYKIGDTLNHSAATKACSDLDGYIIMPKTPEEMEFAKSLQNIRGTIEEVWIGLKETNSDGIWKWADGSLASDQNIVQDNTPGEDCVRLQFASLVYDTLCSNTFVTICQRDADLGKHYIR</sequence>
<evidence type="ECO:0000313" key="3">
    <source>
        <dbReference type="EMBL" id="CAG2220577.1"/>
    </source>
</evidence>
<dbReference type="Pfam" id="PF00059">
    <property type="entry name" value="Lectin_C"/>
    <property type="match status" value="1"/>
</dbReference>
<name>A0A8S3SK39_MYTED</name>
<dbReference type="Gene3D" id="3.10.100.10">
    <property type="entry name" value="Mannose-Binding Protein A, subunit A"/>
    <property type="match status" value="1"/>
</dbReference>
<dbReference type="OrthoDB" id="6050186at2759"/>
<dbReference type="SUPFAM" id="SSF56436">
    <property type="entry name" value="C-type lectin-like"/>
    <property type="match status" value="1"/>
</dbReference>
<keyword evidence="1" id="KW-0732">Signal</keyword>
<dbReference type="Proteomes" id="UP000683360">
    <property type="component" value="Unassembled WGS sequence"/>
</dbReference>
<dbReference type="PANTHER" id="PTHR22803">
    <property type="entry name" value="MANNOSE, PHOSPHOLIPASE, LECTIN RECEPTOR RELATED"/>
    <property type="match status" value="1"/>
</dbReference>
<dbReference type="SMART" id="SM00034">
    <property type="entry name" value="CLECT"/>
    <property type="match status" value="1"/>
</dbReference>
<evidence type="ECO:0000259" key="2">
    <source>
        <dbReference type="PROSITE" id="PS50041"/>
    </source>
</evidence>
<comment type="caution">
    <text evidence="3">The sequence shown here is derived from an EMBL/GenBank/DDBJ whole genome shotgun (WGS) entry which is preliminary data.</text>
</comment>
<feature type="domain" description="C-type lectin" evidence="2">
    <location>
        <begin position="30"/>
        <end position="141"/>
    </location>
</feature>
<evidence type="ECO:0000256" key="1">
    <source>
        <dbReference type="SAM" id="SignalP"/>
    </source>
</evidence>
<dbReference type="InterPro" id="IPR050111">
    <property type="entry name" value="C-type_lectin/snaclec_domain"/>
</dbReference>